<evidence type="ECO:0000313" key="8">
    <source>
        <dbReference type="EMBL" id="KPI90744.1"/>
    </source>
</evidence>
<feature type="region of interest" description="Disordered" evidence="6">
    <location>
        <begin position="256"/>
        <end position="296"/>
    </location>
</feature>
<protein>
    <recommendedName>
        <fullName evidence="7">Protein kinase domain-containing protein</fullName>
    </recommendedName>
</protein>
<keyword evidence="9" id="KW-1185">Reference proteome</keyword>
<evidence type="ECO:0000313" key="9">
    <source>
        <dbReference type="Proteomes" id="UP000038009"/>
    </source>
</evidence>
<evidence type="ECO:0000256" key="1">
    <source>
        <dbReference type="ARBA" id="ARBA00022527"/>
    </source>
</evidence>
<gene>
    <name evidence="8" type="ORF">ABL78_0180</name>
</gene>
<feature type="compositionally biased region" description="Acidic residues" evidence="6">
    <location>
        <begin position="274"/>
        <end position="296"/>
    </location>
</feature>
<keyword evidence="3" id="KW-0547">Nucleotide-binding</keyword>
<dbReference type="PROSITE" id="PS50011">
    <property type="entry name" value="PROTEIN_KINASE_DOM"/>
    <property type="match status" value="1"/>
</dbReference>
<evidence type="ECO:0000259" key="7">
    <source>
        <dbReference type="PROSITE" id="PS50011"/>
    </source>
</evidence>
<accession>A0A0N1IAR1</accession>
<dbReference type="InterPro" id="IPR011009">
    <property type="entry name" value="Kinase-like_dom_sf"/>
</dbReference>
<dbReference type="AlphaFoldDB" id="A0A0N1IAR1"/>
<proteinExistence type="predicted"/>
<feature type="compositionally biased region" description="Low complexity" evidence="6">
    <location>
        <begin position="260"/>
        <end position="273"/>
    </location>
</feature>
<dbReference type="OMA" id="RCCAPEI"/>
<dbReference type="GO" id="GO:0004674">
    <property type="term" value="F:protein serine/threonine kinase activity"/>
    <property type="evidence" value="ECO:0007669"/>
    <property type="project" value="UniProtKB-KW"/>
</dbReference>
<dbReference type="EMBL" id="LJSK01000002">
    <property type="protein sequence ID" value="KPI90744.1"/>
    <property type="molecule type" value="Genomic_DNA"/>
</dbReference>
<reference evidence="8 9" key="1">
    <citation type="journal article" date="2015" name="PLoS Pathog.">
        <title>Leptomonas seymouri: Adaptations to the Dixenous Life Cycle Analyzed by Genome Sequencing, Transcriptome Profiling and Co-infection with Leishmania donovani.</title>
        <authorList>
            <person name="Kraeva N."/>
            <person name="Butenko A."/>
            <person name="Hlavacova J."/>
            <person name="Kostygov A."/>
            <person name="Myskova J."/>
            <person name="Grybchuk D."/>
            <person name="Lestinova T."/>
            <person name="Votypka J."/>
            <person name="Volf P."/>
            <person name="Opperdoes F."/>
            <person name="Flegontov P."/>
            <person name="Lukes J."/>
            <person name="Yurchenko V."/>
        </authorList>
    </citation>
    <scope>NUCLEOTIDE SEQUENCE [LARGE SCALE GENOMIC DNA]</scope>
    <source>
        <strain evidence="8 9">ATCC 30220</strain>
    </source>
</reference>
<evidence type="ECO:0000256" key="4">
    <source>
        <dbReference type="ARBA" id="ARBA00022777"/>
    </source>
</evidence>
<dbReference type="Pfam" id="PF00069">
    <property type="entry name" value="Pkinase"/>
    <property type="match status" value="1"/>
</dbReference>
<dbReference type="PANTHER" id="PTHR24350">
    <property type="entry name" value="SERINE/THREONINE-PROTEIN KINASE IAL-RELATED"/>
    <property type="match status" value="1"/>
</dbReference>
<evidence type="ECO:0000256" key="5">
    <source>
        <dbReference type="ARBA" id="ARBA00022840"/>
    </source>
</evidence>
<name>A0A0N1IAR1_LEPSE</name>
<keyword evidence="4" id="KW-0418">Kinase</keyword>
<dbReference type="Proteomes" id="UP000038009">
    <property type="component" value="Unassembled WGS sequence"/>
</dbReference>
<evidence type="ECO:0000256" key="2">
    <source>
        <dbReference type="ARBA" id="ARBA00022679"/>
    </source>
</evidence>
<evidence type="ECO:0000256" key="6">
    <source>
        <dbReference type="SAM" id="MobiDB-lite"/>
    </source>
</evidence>
<comment type="caution">
    <text evidence="8">The sequence shown here is derived from an EMBL/GenBank/DDBJ whole genome shotgun (WGS) entry which is preliminary data.</text>
</comment>
<keyword evidence="2" id="KW-0808">Transferase</keyword>
<dbReference type="Gene3D" id="1.10.510.10">
    <property type="entry name" value="Transferase(Phosphotransferase) domain 1"/>
    <property type="match status" value="1"/>
</dbReference>
<sequence length="296" mass="31427">MVATPATDRASEKQQWAYKIEKSSIYPTSLTAINDRIAALQPLWSQPNSGIVPVTRAYCSPLYLCVSVNEQLAKEHLGPREQFQCYSDSSTISNEVAAAVVLAIAQALSRLHAHGVVHGHVHVGVVRHHVANPQRVVLLEAELPMSAMVPQGAVGSEARRCAAPEILRGAPYSAAADVWGLGVLLLQLLSAQAKTCTTADLEDSDLLSPFFSTLSPQATSFVLPCLKSDPLARPLLWNVLQHPFLASCGESEAAGVTVATSHSGHTSSSSNSSSEEDTETGTDEESDEESVCADAS</sequence>
<dbReference type="GO" id="GO:0005524">
    <property type="term" value="F:ATP binding"/>
    <property type="evidence" value="ECO:0007669"/>
    <property type="project" value="UniProtKB-KW"/>
</dbReference>
<dbReference type="OrthoDB" id="4062651at2759"/>
<feature type="domain" description="Protein kinase" evidence="7">
    <location>
        <begin position="1"/>
        <end position="245"/>
    </location>
</feature>
<dbReference type="InterPro" id="IPR000719">
    <property type="entry name" value="Prot_kinase_dom"/>
</dbReference>
<dbReference type="InterPro" id="IPR030616">
    <property type="entry name" value="Aur-like"/>
</dbReference>
<dbReference type="VEuPathDB" id="TriTrypDB:Lsey_0002_0680"/>
<evidence type="ECO:0000256" key="3">
    <source>
        <dbReference type="ARBA" id="ARBA00022741"/>
    </source>
</evidence>
<organism evidence="8 9">
    <name type="scientific">Leptomonas seymouri</name>
    <dbReference type="NCBI Taxonomy" id="5684"/>
    <lineage>
        <taxon>Eukaryota</taxon>
        <taxon>Discoba</taxon>
        <taxon>Euglenozoa</taxon>
        <taxon>Kinetoplastea</taxon>
        <taxon>Metakinetoplastina</taxon>
        <taxon>Trypanosomatida</taxon>
        <taxon>Trypanosomatidae</taxon>
        <taxon>Leishmaniinae</taxon>
        <taxon>Leptomonas</taxon>
    </lineage>
</organism>
<keyword evidence="5" id="KW-0067">ATP-binding</keyword>
<keyword evidence="1" id="KW-0723">Serine/threonine-protein kinase</keyword>
<dbReference type="SUPFAM" id="SSF56112">
    <property type="entry name" value="Protein kinase-like (PK-like)"/>
    <property type="match status" value="1"/>
</dbReference>
<dbReference type="SMART" id="SM00220">
    <property type="entry name" value="S_TKc"/>
    <property type="match status" value="1"/>
</dbReference>